<evidence type="ECO:0000256" key="1">
    <source>
        <dbReference type="SAM" id="MobiDB-lite"/>
    </source>
</evidence>
<dbReference type="Gene3D" id="3.60.110.10">
    <property type="entry name" value="Carbon-nitrogen hydrolase"/>
    <property type="match status" value="1"/>
</dbReference>
<dbReference type="PANTHER" id="PTHR23088:SF27">
    <property type="entry name" value="DEAMINATED GLUTATHIONE AMIDASE"/>
    <property type="match status" value="1"/>
</dbReference>
<dbReference type="EMBL" id="LGSW01000002">
    <property type="protein sequence ID" value="KND22512.1"/>
    <property type="molecule type" value="Genomic_DNA"/>
</dbReference>
<proteinExistence type="predicted"/>
<feature type="domain" description="CN hydrolase" evidence="2">
    <location>
        <begin position="5"/>
        <end position="265"/>
    </location>
</feature>
<dbReference type="Pfam" id="PF00795">
    <property type="entry name" value="CN_hydrolase"/>
    <property type="match status" value="1"/>
</dbReference>
<feature type="compositionally biased region" description="Basic and acidic residues" evidence="1">
    <location>
        <begin position="287"/>
        <end position="297"/>
    </location>
</feature>
<name>A0ABR5INE6_9HYPH</name>
<accession>A0ABR5INE6</accession>
<dbReference type="InterPro" id="IPR036526">
    <property type="entry name" value="C-N_Hydrolase_sf"/>
</dbReference>
<reference evidence="3 4" key="1">
    <citation type="submission" date="2015-07" db="EMBL/GenBank/DDBJ databases">
        <title>Draft genome of Enhydrobacter aerosaccus.</title>
        <authorList>
            <person name="Wang X."/>
        </authorList>
    </citation>
    <scope>NUCLEOTIDE SEQUENCE [LARGE SCALE GENOMIC DNA]</scope>
    <source>
        <strain evidence="3 4">CGMCC9176</strain>
    </source>
</reference>
<dbReference type="PANTHER" id="PTHR23088">
    <property type="entry name" value="NITRILASE-RELATED"/>
    <property type="match status" value="1"/>
</dbReference>
<evidence type="ECO:0000313" key="4">
    <source>
        <dbReference type="Proteomes" id="UP000053900"/>
    </source>
</evidence>
<dbReference type="PROSITE" id="PS50263">
    <property type="entry name" value="CN_HYDROLASE"/>
    <property type="match status" value="1"/>
</dbReference>
<organism evidence="3 4">
    <name type="scientific">Enhydrobacter aerosaccus</name>
    <dbReference type="NCBI Taxonomy" id="225324"/>
    <lineage>
        <taxon>Bacteria</taxon>
        <taxon>Pseudomonadati</taxon>
        <taxon>Pseudomonadota</taxon>
        <taxon>Alphaproteobacteria</taxon>
        <taxon>Hyphomicrobiales</taxon>
        <taxon>Enhydrobacter</taxon>
    </lineage>
</organism>
<evidence type="ECO:0000259" key="2">
    <source>
        <dbReference type="PROSITE" id="PS50263"/>
    </source>
</evidence>
<gene>
    <name evidence="3" type="ORF">AFK20_05325</name>
</gene>
<dbReference type="SUPFAM" id="SSF56317">
    <property type="entry name" value="Carbon-nitrogen hydrolase"/>
    <property type="match status" value="1"/>
</dbReference>
<feature type="compositionally biased region" description="Polar residues" evidence="1">
    <location>
        <begin position="298"/>
        <end position="311"/>
    </location>
</feature>
<sequence>MTKLTKFAIVELNSQTDILVNLQSIESGIKIASERGTRMVILPENAFCFGKQGFASQYFDALKAWSAQAARHYGVYLLAGTLPCPYRPDGTPVADGKLRQSSLLFDPAGDCLARYDKIHLFKATVNDSTGNYDEGGTFEAGNKLIVTNTEFGKIGMMVCFDIRFPTLAVKLRELGADILTAPSAFTYQTGKAHWHALLTARALDSQCMVIGAGQTGDHVVNPSAPSNVRSTWGHSEFITSDGESVLTQKINAATDAANDAATRDFDITNNLAHLPLSAKAASWLPKSDSRPELDKNADQNTNKTTPSQQAPSVIFADFDADAQQITRQNIALLECQKLTIIANNT</sequence>
<keyword evidence="4" id="KW-1185">Reference proteome</keyword>
<comment type="caution">
    <text evidence="3">The sequence shown here is derived from an EMBL/GenBank/DDBJ whole genome shotgun (WGS) entry which is preliminary data.</text>
</comment>
<evidence type="ECO:0000313" key="3">
    <source>
        <dbReference type="EMBL" id="KND22512.1"/>
    </source>
</evidence>
<dbReference type="Proteomes" id="UP000053900">
    <property type="component" value="Unassembled WGS sequence"/>
</dbReference>
<dbReference type="InterPro" id="IPR003010">
    <property type="entry name" value="C-N_Hydrolase"/>
</dbReference>
<protein>
    <submittedName>
        <fullName evidence="3">Nitrilase</fullName>
    </submittedName>
</protein>
<feature type="region of interest" description="Disordered" evidence="1">
    <location>
        <begin position="283"/>
        <end position="312"/>
    </location>
</feature>